<dbReference type="InterPro" id="IPR004360">
    <property type="entry name" value="Glyas_Fos-R_dOase_dom"/>
</dbReference>
<protein>
    <submittedName>
        <fullName evidence="2">Glyoxalase family protein</fullName>
    </submittedName>
</protein>
<name>M6CJM4_9LEPT</name>
<evidence type="ECO:0000313" key="3">
    <source>
        <dbReference type="Proteomes" id="UP000011988"/>
    </source>
</evidence>
<dbReference type="AlphaFoldDB" id="M6CJM4"/>
<dbReference type="SUPFAM" id="SSF54593">
    <property type="entry name" value="Glyoxalase/Bleomycin resistance protein/Dihydroxybiphenyl dioxygenase"/>
    <property type="match status" value="1"/>
</dbReference>
<dbReference type="InterPro" id="IPR029068">
    <property type="entry name" value="Glyas_Bleomycin-R_OHBP_Dase"/>
</dbReference>
<sequence length="47" mass="5456">MKDIHKEYERLKNLGVVFRKEPAKSETGIETVFEDTCGNLIQIYQLA</sequence>
<accession>M6CJM4</accession>
<dbReference type="PATRIC" id="fig|1218565.3.peg.3796"/>
<reference evidence="2 3" key="1">
    <citation type="submission" date="2013-01" db="EMBL/GenBank/DDBJ databases">
        <authorList>
            <person name="Harkins D.M."/>
            <person name="Durkin A.S."/>
            <person name="Brinkac L.M."/>
            <person name="Haft D.H."/>
            <person name="Selengut J.D."/>
            <person name="Sanka R."/>
            <person name="DePew J."/>
            <person name="Purushe J."/>
            <person name="Galloway R.L."/>
            <person name="Vinetz J.M."/>
            <person name="Sutton G.G."/>
            <person name="Nierman W.C."/>
            <person name="Fouts D.E."/>
        </authorList>
    </citation>
    <scope>NUCLEOTIDE SEQUENCE [LARGE SCALE GENOMIC DNA]</scope>
    <source>
        <strain evidence="2 3">79601</strain>
    </source>
</reference>
<dbReference type="Proteomes" id="UP000011988">
    <property type="component" value="Unassembled WGS sequence"/>
</dbReference>
<dbReference type="RefSeq" id="WP_020774812.1">
    <property type="nucleotide sequence ID" value="NZ_ANIK01000095.1"/>
</dbReference>
<proteinExistence type="predicted"/>
<feature type="domain" description="Glyoxalase/fosfomycin resistance/dioxygenase" evidence="1">
    <location>
        <begin position="2"/>
        <end position="43"/>
    </location>
</feature>
<evidence type="ECO:0000313" key="2">
    <source>
        <dbReference type="EMBL" id="EMJ91929.1"/>
    </source>
</evidence>
<gene>
    <name evidence="2" type="ORF">LEP1GSC194_4124</name>
</gene>
<organism evidence="2 3">
    <name type="scientific">Leptospira alstonii serovar Sichuan str. 79601</name>
    <dbReference type="NCBI Taxonomy" id="1218565"/>
    <lineage>
        <taxon>Bacteria</taxon>
        <taxon>Pseudomonadati</taxon>
        <taxon>Spirochaetota</taxon>
        <taxon>Spirochaetia</taxon>
        <taxon>Leptospirales</taxon>
        <taxon>Leptospiraceae</taxon>
        <taxon>Leptospira</taxon>
    </lineage>
</organism>
<dbReference type="Gene3D" id="3.10.180.10">
    <property type="entry name" value="2,3-Dihydroxybiphenyl 1,2-Dioxygenase, domain 1"/>
    <property type="match status" value="1"/>
</dbReference>
<evidence type="ECO:0000259" key="1">
    <source>
        <dbReference type="Pfam" id="PF00903"/>
    </source>
</evidence>
<dbReference type="Pfam" id="PF00903">
    <property type="entry name" value="Glyoxalase"/>
    <property type="match status" value="1"/>
</dbReference>
<dbReference type="EMBL" id="ANIK01000095">
    <property type="protein sequence ID" value="EMJ91929.1"/>
    <property type="molecule type" value="Genomic_DNA"/>
</dbReference>
<comment type="caution">
    <text evidence="2">The sequence shown here is derived from an EMBL/GenBank/DDBJ whole genome shotgun (WGS) entry which is preliminary data.</text>
</comment>